<sequence length="67" mass="7172">MISQSVRYRVTQGYDRAWLVPAVLFAITGLTNIAIAVTSAMVWPAVLAALLLVAAAGCVRGAMREHE</sequence>
<evidence type="ECO:0000313" key="3">
    <source>
        <dbReference type="Proteomes" id="UP001141259"/>
    </source>
</evidence>
<keyword evidence="1" id="KW-1133">Transmembrane helix</keyword>
<comment type="caution">
    <text evidence="2">The sequence shown here is derived from an EMBL/GenBank/DDBJ whole genome shotgun (WGS) entry which is preliminary data.</text>
</comment>
<feature type="transmembrane region" description="Helical" evidence="1">
    <location>
        <begin position="41"/>
        <end position="63"/>
    </location>
</feature>
<reference evidence="2" key="1">
    <citation type="submission" date="2022-08" db="EMBL/GenBank/DDBJ databases">
        <authorList>
            <person name="Tistechok S."/>
            <person name="Samborskyy M."/>
            <person name="Roman I."/>
        </authorList>
    </citation>
    <scope>NUCLEOTIDE SEQUENCE</scope>
    <source>
        <strain evidence="2">DSM 103496</strain>
    </source>
</reference>
<evidence type="ECO:0000256" key="1">
    <source>
        <dbReference type="SAM" id="Phobius"/>
    </source>
</evidence>
<organism evidence="2 3">
    <name type="scientific">Umezawaea endophytica</name>
    <dbReference type="NCBI Taxonomy" id="1654476"/>
    <lineage>
        <taxon>Bacteria</taxon>
        <taxon>Bacillati</taxon>
        <taxon>Actinomycetota</taxon>
        <taxon>Actinomycetes</taxon>
        <taxon>Pseudonocardiales</taxon>
        <taxon>Pseudonocardiaceae</taxon>
        <taxon>Umezawaea</taxon>
    </lineage>
</organism>
<accession>A0A9X2VIT4</accession>
<protein>
    <submittedName>
        <fullName evidence="2">Uncharacterized protein</fullName>
    </submittedName>
</protein>
<keyword evidence="3" id="KW-1185">Reference proteome</keyword>
<name>A0A9X2VIT4_9PSEU</name>
<dbReference type="AlphaFoldDB" id="A0A9X2VIT4"/>
<dbReference type="Proteomes" id="UP001141259">
    <property type="component" value="Unassembled WGS sequence"/>
</dbReference>
<evidence type="ECO:0000313" key="2">
    <source>
        <dbReference type="EMBL" id="MCS7477169.1"/>
    </source>
</evidence>
<keyword evidence="1" id="KW-0472">Membrane</keyword>
<dbReference type="EMBL" id="JANYMP010000004">
    <property type="protein sequence ID" value="MCS7477169.1"/>
    <property type="molecule type" value="Genomic_DNA"/>
</dbReference>
<proteinExistence type="predicted"/>
<dbReference type="RefSeq" id="WP_259622685.1">
    <property type="nucleotide sequence ID" value="NZ_JANYMP010000004.1"/>
</dbReference>
<gene>
    <name evidence="2" type="ORF">NZH93_09910</name>
</gene>
<keyword evidence="1" id="KW-0812">Transmembrane</keyword>
<feature type="transmembrane region" description="Helical" evidence="1">
    <location>
        <begin position="17"/>
        <end position="35"/>
    </location>
</feature>